<comment type="caution">
    <text evidence="1">The sequence shown here is derived from an EMBL/GenBank/DDBJ whole genome shotgun (WGS) entry which is preliminary data.</text>
</comment>
<keyword evidence="2" id="KW-1185">Reference proteome</keyword>
<accession>A0A5B7DL73</accession>
<dbReference type="EMBL" id="VSRR010001026">
    <property type="protein sequence ID" value="MPC21857.1"/>
    <property type="molecule type" value="Genomic_DNA"/>
</dbReference>
<sequence>MASRPNTSLPHSSLLTIESPSIPSQRLPYLKTTTTYISIHHSLLTTNGPASPISRHKSKYPVTSLSPPSLYHFLSLHSTASNKETILCDADNLRYRGKQSNPDIIDL</sequence>
<name>A0A5B7DL73_PORTR</name>
<protein>
    <submittedName>
        <fullName evidence="1">Uncharacterized protein</fullName>
    </submittedName>
</protein>
<evidence type="ECO:0000313" key="2">
    <source>
        <dbReference type="Proteomes" id="UP000324222"/>
    </source>
</evidence>
<dbReference type="Proteomes" id="UP000324222">
    <property type="component" value="Unassembled WGS sequence"/>
</dbReference>
<gene>
    <name evidence="1" type="ORF">E2C01_014860</name>
</gene>
<proteinExistence type="predicted"/>
<dbReference type="AlphaFoldDB" id="A0A5B7DL73"/>
<evidence type="ECO:0000313" key="1">
    <source>
        <dbReference type="EMBL" id="MPC21857.1"/>
    </source>
</evidence>
<organism evidence="1 2">
    <name type="scientific">Portunus trituberculatus</name>
    <name type="common">Swimming crab</name>
    <name type="synonym">Neptunus trituberculatus</name>
    <dbReference type="NCBI Taxonomy" id="210409"/>
    <lineage>
        <taxon>Eukaryota</taxon>
        <taxon>Metazoa</taxon>
        <taxon>Ecdysozoa</taxon>
        <taxon>Arthropoda</taxon>
        <taxon>Crustacea</taxon>
        <taxon>Multicrustacea</taxon>
        <taxon>Malacostraca</taxon>
        <taxon>Eumalacostraca</taxon>
        <taxon>Eucarida</taxon>
        <taxon>Decapoda</taxon>
        <taxon>Pleocyemata</taxon>
        <taxon>Brachyura</taxon>
        <taxon>Eubrachyura</taxon>
        <taxon>Portunoidea</taxon>
        <taxon>Portunidae</taxon>
        <taxon>Portuninae</taxon>
        <taxon>Portunus</taxon>
    </lineage>
</organism>
<reference evidence="1 2" key="1">
    <citation type="submission" date="2019-05" db="EMBL/GenBank/DDBJ databases">
        <title>Another draft genome of Portunus trituberculatus and its Hox gene families provides insights of decapod evolution.</title>
        <authorList>
            <person name="Jeong J.-H."/>
            <person name="Song I."/>
            <person name="Kim S."/>
            <person name="Choi T."/>
            <person name="Kim D."/>
            <person name="Ryu S."/>
            <person name="Kim W."/>
        </authorList>
    </citation>
    <scope>NUCLEOTIDE SEQUENCE [LARGE SCALE GENOMIC DNA]</scope>
    <source>
        <tissue evidence="1">Muscle</tissue>
    </source>
</reference>